<keyword evidence="5" id="KW-0808">Transferase</keyword>
<name>A0A1G7KUA9_9EURY</name>
<keyword evidence="5" id="KW-0418">Kinase</keyword>
<dbReference type="InterPro" id="IPR004147">
    <property type="entry name" value="ABC1_dom"/>
</dbReference>
<evidence type="ECO:0000313" key="5">
    <source>
        <dbReference type="EMBL" id="SDF40817.1"/>
    </source>
</evidence>
<accession>A0A1G7KUA9</accession>
<dbReference type="GO" id="GO:0005524">
    <property type="term" value="F:ATP binding"/>
    <property type="evidence" value="ECO:0007669"/>
    <property type="project" value="InterPro"/>
</dbReference>
<dbReference type="SUPFAM" id="SSF56112">
    <property type="entry name" value="Protein kinase-like (PK-like)"/>
    <property type="match status" value="1"/>
</dbReference>
<dbReference type="InterPro" id="IPR011009">
    <property type="entry name" value="Kinase-like_dom_sf"/>
</dbReference>
<evidence type="ECO:0000256" key="1">
    <source>
        <dbReference type="ARBA" id="ARBA00009670"/>
    </source>
</evidence>
<proteinExistence type="inferred from homology"/>
<dbReference type="PANTHER" id="PTHR10566">
    <property type="entry name" value="CHAPERONE-ACTIVITY OF BC1 COMPLEX CABC1 -RELATED"/>
    <property type="match status" value="1"/>
</dbReference>
<evidence type="ECO:0000313" key="6">
    <source>
        <dbReference type="Proteomes" id="UP000199076"/>
    </source>
</evidence>
<dbReference type="AlphaFoldDB" id="A0A1G7KUA9"/>
<feature type="compositionally biased region" description="Basic and acidic residues" evidence="2">
    <location>
        <begin position="46"/>
        <end position="57"/>
    </location>
</feature>
<keyword evidence="6" id="KW-1185">Reference proteome</keyword>
<dbReference type="RefSeq" id="WP_245681164.1">
    <property type="nucleotide sequence ID" value="NZ_FNBK01000006.1"/>
</dbReference>
<feature type="transmembrane region" description="Helical" evidence="3">
    <location>
        <begin position="553"/>
        <end position="572"/>
    </location>
</feature>
<protein>
    <submittedName>
        <fullName evidence="5">Predicted unusual protein kinase regulating ubiquinone biosynthesis, AarF/ABC1/UbiB family</fullName>
    </submittedName>
</protein>
<dbReference type="InterPro" id="IPR000719">
    <property type="entry name" value="Prot_kinase_dom"/>
</dbReference>
<dbReference type="PANTHER" id="PTHR10566:SF113">
    <property type="entry name" value="PROTEIN ACTIVITY OF BC1 COMPLEX KINASE 7, CHLOROPLASTIC"/>
    <property type="match status" value="1"/>
</dbReference>
<feature type="transmembrane region" description="Helical" evidence="3">
    <location>
        <begin position="578"/>
        <end position="596"/>
    </location>
</feature>
<keyword evidence="3" id="KW-0472">Membrane</keyword>
<organism evidence="5 6">
    <name type="scientific">Halorientalis regularis</name>
    <dbReference type="NCBI Taxonomy" id="660518"/>
    <lineage>
        <taxon>Archaea</taxon>
        <taxon>Methanobacteriati</taxon>
        <taxon>Methanobacteriota</taxon>
        <taxon>Stenosarchaea group</taxon>
        <taxon>Halobacteria</taxon>
        <taxon>Halobacteriales</taxon>
        <taxon>Haloarculaceae</taxon>
        <taxon>Halorientalis</taxon>
    </lineage>
</organism>
<dbReference type="EMBL" id="FNBK01000006">
    <property type="protein sequence ID" value="SDF40817.1"/>
    <property type="molecule type" value="Genomic_DNA"/>
</dbReference>
<feature type="region of interest" description="Disordered" evidence="2">
    <location>
        <begin position="610"/>
        <end position="638"/>
    </location>
</feature>
<dbReference type="CDD" id="cd05121">
    <property type="entry name" value="ABC1_ADCK3-like"/>
    <property type="match status" value="1"/>
</dbReference>
<dbReference type="Proteomes" id="UP000199076">
    <property type="component" value="Unassembled WGS sequence"/>
</dbReference>
<keyword evidence="5" id="KW-0830">Ubiquinone</keyword>
<dbReference type="GO" id="GO:0004672">
    <property type="term" value="F:protein kinase activity"/>
    <property type="evidence" value="ECO:0007669"/>
    <property type="project" value="InterPro"/>
</dbReference>
<dbReference type="PROSITE" id="PS50011">
    <property type="entry name" value="PROTEIN_KINASE_DOM"/>
    <property type="match status" value="1"/>
</dbReference>
<comment type="similarity">
    <text evidence="1">Belongs to the protein kinase superfamily. ADCK protein kinase family.</text>
</comment>
<keyword evidence="3" id="KW-0812">Transmembrane</keyword>
<reference evidence="6" key="1">
    <citation type="submission" date="2016-10" db="EMBL/GenBank/DDBJ databases">
        <authorList>
            <person name="Varghese N."/>
            <person name="Submissions S."/>
        </authorList>
    </citation>
    <scope>NUCLEOTIDE SEQUENCE [LARGE SCALE GENOMIC DNA]</scope>
    <source>
        <strain evidence="6">IBRC-M 10760</strain>
    </source>
</reference>
<sequence>MRTADHHGLEWGTPTDDNMAESDAEVTPDASARRRTAAEPDATTAGDRESATGDDSRAASAGTDGSWLRLRVAWRLLVVVRQFLPLALAYARDRRRFLLFGRGRQVDHETQVDRAEELLDTLVALGPTFIKVGQILSTRPDVLPGPYIVVLQRLQDRVPPAAWDEIEPIVEAELGPVEEAFDSFDTEPISGASLGQVYTARLDGQRVAVKVLRPNIRQRVAADLRVIETLTPLLIRGAEPGQAFTLENLADEFSTTIREEMDYVHEAWMLRTVRENFGDDDRVRVPEPVDSHSGPRVLTMEYVEGTKITDVERLDAMGIDRQALVERLFEAYIEMVLEDGVFHADPHPGNLAVQADGTIVFYDFGITGTVDEQLQAQIFDFYVAIAQNDVDGIIDSFVAMGALDPTADRRLLREMFEIVIESFRGQDVDQYRVQQLVADFQAELYEFPLRLPQDLALIVRITTVLEGVCRTLDSDFDLIELVTEYVRSEGYASQGARELLDRAGDELRATTEALLVTGPKLERTLDRANRDDLTVRTALGDENGLFDQLAKQAVLGLGFVASAFATLVLFVAGDRTAAAVAGLGAPVALVGLYLSLRRRSGISAEPQFTRQNLQARESEREDEGYATAYGNVDDDGRE</sequence>
<evidence type="ECO:0000256" key="2">
    <source>
        <dbReference type="SAM" id="MobiDB-lite"/>
    </source>
</evidence>
<dbReference type="STRING" id="660518.SAMN05216218_10635"/>
<keyword evidence="3" id="KW-1133">Transmembrane helix</keyword>
<gene>
    <name evidence="5" type="ORF">SAMN05216218_10635</name>
</gene>
<evidence type="ECO:0000259" key="4">
    <source>
        <dbReference type="PROSITE" id="PS50011"/>
    </source>
</evidence>
<feature type="region of interest" description="Disordered" evidence="2">
    <location>
        <begin position="1"/>
        <end position="62"/>
    </location>
</feature>
<dbReference type="InterPro" id="IPR050154">
    <property type="entry name" value="UbiB_kinase"/>
</dbReference>
<evidence type="ECO:0000256" key="3">
    <source>
        <dbReference type="SAM" id="Phobius"/>
    </source>
</evidence>
<dbReference type="Pfam" id="PF03109">
    <property type="entry name" value="ABC1"/>
    <property type="match status" value="1"/>
</dbReference>
<feature type="domain" description="Protein kinase" evidence="4">
    <location>
        <begin position="183"/>
        <end position="515"/>
    </location>
</feature>